<feature type="transmembrane region" description="Helical" evidence="1">
    <location>
        <begin position="174"/>
        <end position="200"/>
    </location>
</feature>
<name>A0A0F6W947_9BACT</name>
<evidence type="ECO:0000313" key="2">
    <source>
        <dbReference type="EMBL" id="AKF10555.1"/>
    </source>
</evidence>
<keyword evidence="1" id="KW-1133">Transmembrane helix</keyword>
<dbReference type="EMBL" id="CP011125">
    <property type="protein sequence ID" value="AKF10555.1"/>
    <property type="molecule type" value="Genomic_DNA"/>
</dbReference>
<organism evidence="2 3">
    <name type="scientific">Sandaracinus amylolyticus</name>
    <dbReference type="NCBI Taxonomy" id="927083"/>
    <lineage>
        <taxon>Bacteria</taxon>
        <taxon>Pseudomonadati</taxon>
        <taxon>Myxococcota</taxon>
        <taxon>Polyangia</taxon>
        <taxon>Polyangiales</taxon>
        <taxon>Sandaracinaceae</taxon>
        <taxon>Sandaracinus</taxon>
    </lineage>
</organism>
<gene>
    <name evidence="2" type="ORF">DB32_007704</name>
</gene>
<sequence length="369" mass="41119">MFFAMTVLSAELVKRAEWLEVDRDGIRQPRLFRVARIAWSEIAAVELAAGITRELIVTSHARRRLTVPALLLGETLLATLRAHAPPGVYRVRAEDELVISERVARLRREGARVMMQREPRAAYREAERRAASFSLRRRLAPERRAFRRALVVSITFGLATMLVAWLVTIERVPVALAVLVVSLVLTAGAQRHFLGIALGLRVLRRRLIERLGPDVELDARGMLVSRDRRTRVRQLPSDLDDPAIGLHLHVEVLDADGRVERSAIVLGLDLGLPASARPMALRERADVQGHAVSSLDDDAWPVEPRLLRTDGQRVETLVIEQGPDGAILSRLGRGGRPLGDTFHEDADAARRQAAHETEHGAWRDAAEAR</sequence>
<proteinExistence type="predicted"/>
<keyword evidence="3" id="KW-1185">Reference proteome</keyword>
<keyword evidence="1" id="KW-0472">Membrane</keyword>
<dbReference type="STRING" id="927083.DB32_007704"/>
<dbReference type="KEGG" id="samy:DB32_007704"/>
<evidence type="ECO:0000256" key="1">
    <source>
        <dbReference type="SAM" id="Phobius"/>
    </source>
</evidence>
<accession>A0A0F6W947</accession>
<dbReference type="Proteomes" id="UP000034883">
    <property type="component" value="Chromosome"/>
</dbReference>
<dbReference type="AlphaFoldDB" id="A0A0F6W947"/>
<evidence type="ECO:0000313" key="3">
    <source>
        <dbReference type="Proteomes" id="UP000034883"/>
    </source>
</evidence>
<keyword evidence="1" id="KW-0812">Transmembrane</keyword>
<feature type="transmembrane region" description="Helical" evidence="1">
    <location>
        <begin position="145"/>
        <end position="168"/>
    </location>
</feature>
<reference evidence="2 3" key="1">
    <citation type="submission" date="2015-03" db="EMBL/GenBank/DDBJ databases">
        <title>Genome assembly of Sandaracinus amylolyticus DSM 53668.</title>
        <authorList>
            <person name="Sharma G."/>
            <person name="Subramanian S."/>
        </authorList>
    </citation>
    <scope>NUCLEOTIDE SEQUENCE [LARGE SCALE GENOMIC DNA]</scope>
    <source>
        <strain evidence="2 3">DSM 53668</strain>
    </source>
</reference>
<protein>
    <submittedName>
        <fullName evidence="2">Uncharacterized protein</fullName>
    </submittedName>
</protein>